<accession>A0A2P2E1G8</accession>
<sequence length="550" mass="63556">MNLMQDKWITVQRKKGEIEKIAPSQITDGVNSDNPIIEIVTPRPDFQGALYQFLIGLFQTVYAPKDENEWEDKFNSPPNPEELKKETDKIAFAFDLFGEKVRFMQDISLDSDANTANISALLIESPGENTIKENKDFFTKRGSVEKICNHCAASALFTLQTNSPSGGQGHLTSIRGGGPITTILKFNSTKKEDQELHTLWSDIWINVLPKDCFSQEPKKEKNYENVFPWITNKYYKQNSKGSKTTINDLNPLSVYWSYPRRIQLQQSKENIHCDVCNIESDISVKSYLVKGYGLDYGGGSWIHPLSPYYFTKDKELGETWLPFHPQPGGIIYNQWMSFVYGKKDKDKNAKVLSYYFENRKFPEEQTRVWAFGFDMDNMKARNWYESLIPIYSIDPKFIDKYESEISKILQAATQVANNLQTKVKDAWFNQDQKPKGDFDYLKISFFKATETKFYNLAKTIRDNLGKEFPFNNEAKEEWLKYLNEESLKVFELYVESGSVEFENLKRIVEARKSLISWNLGDKIRNDFGLPIKDKPAAKKKANNNIGAIKK</sequence>
<protein>
    <submittedName>
        <fullName evidence="1">CRISPR-associated protein CasA/Cse1</fullName>
    </submittedName>
</protein>
<dbReference type="EMBL" id="BFBB01000007">
    <property type="protein sequence ID" value="GBF50738.1"/>
    <property type="molecule type" value="Genomic_DNA"/>
</dbReference>
<keyword evidence="2" id="KW-1185">Reference proteome</keyword>
<dbReference type="CDD" id="cd09729">
    <property type="entry name" value="Cse1_I-E"/>
    <property type="match status" value="1"/>
</dbReference>
<name>A0A2P2E1G8_9LEPT</name>
<dbReference type="AlphaFoldDB" id="A0A2P2E1G8"/>
<evidence type="ECO:0000313" key="2">
    <source>
        <dbReference type="Proteomes" id="UP000245133"/>
    </source>
</evidence>
<dbReference type="RefSeq" id="WP_108976737.1">
    <property type="nucleotide sequence ID" value="NZ_BFBB01000007.1"/>
</dbReference>
<dbReference type="NCBIfam" id="TIGR02547">
    <property type="entry name" value="casA_cse1"/>
    <property type="match status" value="1"/>
</dbReference>
<dbReference type="InterPro" id="IPR013381">
    <property type="entry name" value="CRISPR-assoc_prot_Cse1"/>
</dbReference>
<proteinExistence type="predicted"/>
<reference evidence="1 2" key="1">
    <citation type="submission" date="2018-02" db="EMBL/GenBank/DDBJ databases">
        <title>Novel Leptospira species isolated from soil and water in Japan.</title>
        <authorList>
            <person name="Nakao R."/>
            <person name="Masuzawa T."/>
        </authorList>
    </citation>
    <scope>NUCLEOTIDE SEQUENCE [LARGE SCALE GENOMIC DNA]</scope>
    <source>
        <strain evidence="1 2">YH101</strain>
    </source>
</reference>
<organism evidence="1 2">
    <name type="scientific">Leptospira ryugenii</name>
    <dbReference type="NCBI Taxonomy" id="1917863"/>
    <lineage>
        <taxon>Bacteria</taxon>
        <taxon>Pseudomonadati</taxon>
        <taxon>Spirochaetota</taxon>
        <taxon>Spirochaetia</taxon>
        <taxon>Leptospirales</taxon>
        <taxon>Leptospiraceae</taxon>
        <taxon>Leptospira</taxon>
    </lineage>
</organism>
<comment type="caution">
    <text evidence="1">The sequence shown here is derived from an EMBL/GenBank/DDBJ whole genome shotgun (WGS) entry which is preliminary data.</text>
</comment>
<evidence type="ECO:0000313" key="1">
    <source>
        <dbReference type="EMBL" id="GBF50738.1"/>
    </source>
</evidence>
<dbReference type="OrthoDB" id="5392377at2"/>
<dbReference type="Proteomes" id="UP000245133">
    <property type="component" value="Unassembled WGS sequence"/>
</dbReference>
<gene>
    <name evidence="1" type="primary">casA</name>
    <name evidence="1" type="ORF">LPTSP4_22650</name>
</gene>
<dbReference type="Pfam" id="PF09481">
    <property type="entry name" value="CRISPR_Cse1"/>
    <property type="match status" value="1"/>
</dbReference>